<sequence>MTSDQPDSPLAGLDLTTAIRLRWSLRDIKGKRTKLMPVSPDDLRTLIEMGLVEMQNEEPVLTDLGHRTLD</sequence>
<accession>A0A1M6P7L4</accession>
<dbReference type="AlphaFoldDB" id="A0A1M6P7L4"/>
<dbReference type="EMBL" id="LT670844">
    <property type="protein sequence ID" value="SHK03870.1"/>
    <property type="molecule type" value="Genomic_DNA"/>
</dbReference>
<organism evidence="1 2">
    <name type="scientific">Bradyrhizobium lablabi</name>
    <dbReference type="NCBI Taxonomy" id="722472"/>
    <lineage>
        <taxon>Bacteria</taxon>
        <taxon>Pseudomonadati</taxon>
        <taxon>Pseudomonadota</taxon>
        <taxon>Alphaproteobacteria</taxon>
        <taxon>Hyphomicrobiales</taxon>
        <taxon>Nitrobacteraceae</taxon>
        <taxon>Bradyrhizobium</taxon>
    </lineage>
</organism>
<protein>
    <submittedName>
        <fullName evidence="1">Uncharacterized protein</fullName>
    </submittedName>
</protein>
<evidence type="ECO:0000313" key="1">
    <source>
        <dbReference type="EMBL" id="SHK03870.1"/>
    </source>
</evidence>
<name>A0A1M6P7L4_9BRAD</name>
<reference evidence="1 2" key="1">
    <citation type="submission" date="2016-11" db="EMBL/GenBank/DDBJ databases">
        <authorList>
            <person name="Jaros S."/>
            <person name="Januszkiewicz K."/>
            <person name="Wedrychowicz H."/>
        </authorList>
    </citation>
    <scope>NUCLEOTIDE SEQUENCE [LARGE SCALE GENOMIC DNA]</scope>
    <source>
        <strain evidence="1 2">GAS499</strain>
    </source>
</reference>
<gene>
    <name evidence="1" type="ORF">SAMN05444159_2248</name>
</gene>
<proteinExistence type="predicted"/>
<dbReference type="Proteomes" id="UP000189935">
    <property type="component" value="Chromosome I"/>
</dbReference>
<evidence type="ECO:0000313" key="2">
    <source>
        <dbReference type="Proteomes" id="UP000189935"/>
    </source>
</evidence>